<keyword evidence="2" id="KW-1185">Reference proteome</keyword>
<dbReference type="EMBL" id="SACN01000001">
    <property type="protein sequence ID" value="RVT93437.1"/>
    <property type="molecule type" value="Genomic_DNA"/>
</dbReference>
<organism evidence="1 2">
    <name type="scientific">Sphingomonas crocodyli</name>
    <dbReference type="NCBI Taxonomy" id="1979270"/>
    <lineage>
        <taxon>Bacteria</taxon>
        <taxon>Pseudomonadati</taxon>
        <taxon>Pseudomonadota</taxon>
        <taxon>Alphaproteobacteria</taxon>
        <taxon>Sphingomonadales</taxon>
        <taxon>Sphingomonadaceae</taxon>
        <taxon>Sphingomonas</taxon>
    </lineage>
</organism>
<evidence type="ECO:0000313" key="2">
    <source>
        <dbReference type="Proteomes" id="UP000282971"/>
    </source>
</evidence>
<dbReference type="RefSeq" id="WP_127742045.1">
    <property type="nucleotide sequence ID" value="NZ_SACN01000001.1"/>
</dbReference>
<dbReference type="AlphaFoldDB" id="A0A437M731"/>
<sequence length="282" mass="33089">MQMDHIPADADWRLRFGRYARARKWHAITDGIGLSQFKRAYRGIAFANCLGLALNTKVDISWSTVNVVGDDVLPSLHQWLARIDRWFERQGVPAVYFWVQEHGWRFGLHTHLFFHVPTHLFRIFGDGVGFNEHVRLSLEKVVRRPLVQERSVRTVRIHHAEGRPVGWQWDRFRYMMKGFRLPWWEGAPANPTWEFADRAQLILRDKGCIAGRRVGFARLLQDRSFNDWAQVNVLPDMTIARTSPIPYDDRYFRWFDTHGAAIQVPLIERCEALPSQSKTLDQ</sequence>
<accession>A0A437M731</accession>
<protein>
    <submittedName>
        <fullName evidence="1">Uncharacterized protein</fullName>
    </submittedName>
</protein>
<proteinExistence type="predicted"/>
<evidence type="ECO:0000313" key="1">
    <source>
        <dbReference type="EMBL" id="RVT93437.1"/>
    </source>
</evidence>
<comment type="caution">
    <text evidence="1">The sequence shown here is derived from an EMBL/GenBank/DDBJ whole genome shotgun (WGS) entry which is preliminary data.</text>
</comment>
<name>A0A437M731_9SPHN</name>
<reference evidence="1 2" key="1">
    <citation type="submission" date="2019-01" db="EMBL/GenBank/DDBJ databases">
        <authorList>
            <person name="Chen W.-M."/>
        </authorList>
    </citation>
    <scope>NUCLEOTIDE SEQUENCE [LARGE SCALE GENOMIC DNA]</scope>
    <source>
        <strain evidence="1 2">CCP-7</strain>
    </source>
</reference>
<dbReference type="Proteomes" id="UP000282971">
    <property type="component" value="Unassembled WGS sequence"/>
</dbReference>
<gene>
    <name evidence="1" type="ORF">EOD43_06050</name>
</gene>
<dbReference type="OrthoDB" id="7407842at2"/>